<evidence type="ECO:0000313" key="4">
    <source>
        <dbReference type="EMBL" id="KTD79252.1"/>
    </source>
</evidence>
<accession>A0A0W1ADA3</accession>
<dbReference type="InterPro" id="IPR050447">
    <property type="entry name" value="Erg6_SMT_methyltransf"/>
</dbReference>
<evidence type="ECO:0000313" key="5">
    <source>
        <dbReference type="Proteomes" id="UP000054729"/>
    </source>
</evidence>
<evidence type="ECO:0000256" key="2">
    <source>
        <dbReference type="SAM" id="Phobius"/>
    </source>
</evidence>
<keyword evidence="2" id="KW-1133">Transmembrane helix</keyword>
<dbReference type="Proteomes" id="UP000054729">
    <property type="component" value="Unassembled WGS sequence"/>
</dbReference>
<dbReference type="AlphaFoldDB" id="A0A0W1ADA3"/>
<dbReference type="InterPro" id="IPR013216">
    <property type="entry name" value="Methyltransf_11"/>
</dbReference>
<reference evidence="4 5" key="1">
    <citation type="submission" date="2015-11" db="EMBL/GenBank/DDBJ databases">
        <title>Genomic analysis of 38 Legionella species identifies large and diverse effector repertoires.</title>
        <authorList>
            <person name="Burstein D."/>
            <person name="Amaro F."/>
            <person name="Zusman T."/>
            <person name="Lifshitz Z."/>
            <person name="Cohen O."/>
            <person name="Gilbert J.A."/>
            <person name="Pupko T."/>
            <person name="Shuman H.A."/>
            <person name="Segal G."/>
        </authorList>
    </citation>
    <scope>NUCLEOTIDE SEQUENCE [LARGE SCALE GENOMIC DNA]</scope>
    <source>
        <strain evidence="4 5">ATCC 51914</strain>
    </source>
</reference>
<dbReference type="OrthoDB" id="323463at2"/>
<keyword evidence="1" id="KW-0808">Transferase</keyword>
<dbReference type="CDD" id="cd02440">
    <property type="entry name" value="AdoMet_MTases"/>
    <property type="match status" value="1"/>
</dbReference>
<organism evidence="4 5">
    <name type="scientific">Legionella waltersii</name>
    <dbReference type="NCBI Taxonomy" id="66969"/>
    <lineage>
        <taxon>Bacteria</taxon>
        <taxon>Pseudomonadati</taxon>
        <taxon>Pseudomonadota</taxon>
        <taxon>Gammaproteobacteria</taxon>
        <taxon>Legionellales</taxon>
        <taxon>Legionellaceae</taxon>
        <taxon>Legionella</taxon>
    </lineage>
</organism>
<gene>
    <name evidence="4" type="ORF">Lwal_1324</name>
</gene>
<evidence type="ECO:0000256" key="1">
    <source>
        <dbReference type="ARBA" id="ARBA00022679"/>
    </source>
</evidence>
<protein>
    <recommendedName>
        <fullName evidence="3">Methyltransferase type 11 domain-containing protein</fullName>
    </recommendedName>
</protein>
<dbReference type="GO" id="GO:0016126">
    <property type="term" value="P:sterol biosynthetic process"/>
    <property type="evidence" value="ECO:0007669"/>
    <property type="project" value="TreeGrafter"/>
</dbReference>
<dbReference type="RefSeq" id="WP_058480033.1">
    <property type="nucleotide sequence ID" value="NZ_CAAAIQ010000007.1"/>
</dbReference>
<keyword evidence="5" id="KW-1185">Reference proteome</keyword>
<feature type="transmembrane region" description="Helical" evidence="2">
    <location>
        <begin position="272"/>
        <end position="289"/>
    </location>
</feature>
<name>A0A0W1ADA3_9GAMM</name>
<dbReference type="PATRIC" id="fig|66969.6.peg.1452"/>
<dbReference type="PANTHER" id="PTHR44068:SF1">
    <property type="entry name" value="HYPOTHETICAL LOC100005854"/>
    <property type="match status" value="1"/>
</dbReference>
<proteinExistence type="predicted"/>
<dbReference type="STRING" id="66969.Lwal_1324"/>
<comment type="caution">
    <text evidence="4">The sequence shown here is derived from an EMBL/GenBank/DDBJ whole genome shotgun (WGS) entry which is preliminary data.</text>
</comment>
<feature type="domain" description="Methyltransferase type 11" evidence="3">
    <location>
        <begin position="106"/>
        <end position="201"/>
    </location>
</feature>
<dbReference type="GO" id="GO:0003838">
    <property type="term" value="F:sterol 24-C-methyltransferase activity"/>
    <property type="evidence" value="ECO:0007669"/>
    <property type="project" value="TreeGrafter"/>
</dbReference>
<keyword evidence="2" id="KW-0812">Transmembrane</keyword>
<dbReference type="PANTHER" id="PTHR44068">
    <property type="entry name" value="ZGC:194242"/>
    <property type="match status" value="1"/>
</dbReference>
<dbReference type="Gene3D" id="3.40.50.150">
    <property type="entry name" value="Vaccinia Virus protein VP39"/>
    <property type="match status" value="1"/>
</dbReference>
<dbReference type="SUPFAM" id="SSF53335">
    <property type="entry name" value="S-adenosyl-L-methionine-dependent methyltransferases"/>
    <property type="match status" value="1"/>
</dbReference>
<sequence length="323" mass="38041">MEMEPKSFRRTAEQIGFVITHQCYENSEANLMKEQIQDTYTFWGKIFNNVRFMNLGLWNRKIYNEYTALPFNFSTISKTQDIYSQLHLYFMIRPLIKKAFFNKRLLEIGCGNGIGLKASSQLLKTSHALGIDLVNQHVNNAMKSFHEENKVNYIQSDAERLPIEDNSVDIITNLESSHLYPRIQLFFAEVERVLAPGGYFCYADHDVPVKSQAKRFEAFLKSNPNMKVIQKTNITRMVQSSIYERIIAREDNFYNSSLQLFGANSPNLGIDMLHLAYAVGLIFLPWWWIRFKRPELHYIAKAARREKFWGKKYYFYYLIQKIK</sequence>
<dbReference type="InterPro" id="IPR029063">
    <property type="entry name" value="SAM-dependent_MTases_sf"/>
</dbReference>
<evidence type="ECO:0000259" key="3">
    <source>
        <dbReference type="Pfam" id="PF08241"/>
    </source>
</evidence>
<dbReference type="Pfam" id="PF08241">
    <property type="entry name" value="Methyltransf_11"/>
    <property type="match status" value="1"/>
</dbReference>
<keyword evidence="2" id="KW-0472">Membrane</keyword>
<dbReference type="EMBL" id="LNZB01000036">
    <property type="protein sequence ID" value="KTD79252.1"/>
    <property type="molecule type" value="Genomic_DNA"/>
</dbReference>